<sequence length="298" mass="32131">MSIVVSLASLCILPISVLGWGNSGHKTIGYIAQAFLGPRTLAFVQNTLDSTYSGQLGPAAIWADQVKFTKGWTWSKPLHFVDANDDPLGGSCSVSDSRDCGASCILSAITNYTSRVHDTTLPAHFIGDIGQPLHCEAYKVGGNDITETFDGSSTELHAVWDTKIPEKTISIGFSGITDYANSLITRIKSGDYASVAASWISCTDPSLSQKRFDKPALGDFDHTIPMLPSKRTDLECPLVWAQDSNSLVCSTVFTGYQDPDLGTTYYTNNAPIVDQQIAKSGYRLAAWLNTIFDGTALP</sequence>
<evidence type="ECO:0000256" key="6">
    <source>
        <dbReference type="ARBA" id="ARBA00023157"/>
    </source>
</evidence>
<keyword evidence="2" id="KW-0540">Nuclease</keyword>
<keyword evidence="4" id="KW-0255">Endonuclease</keyword>
<dbReference type="SUPFAM" id="SSF48537">
    <property type="entry name" value="Phospholipase C/P1 nuclease"/>
    <property type="match status" value="1"/>
</dbReference>
<dbReference type="PANTHER" id="PTHR33146:SF26">
    <property type="entry name" value="ENDONUCLEASE 4"/>
    <property type="match status" value="1"/>
</dbReference>
<evidence type="ECO:0000256" key="3">
    <source>
        <dbReference type="ARBA" id="ARBA00022723"/>
    </source>
</evidence>
<keyword evidence="8" id="KW-0732">Signal</keyword>
<dbReference type="InterPro" id="IPR003154">
    <property type="entry name" value="S1/P1nuclease"/>
</dbReference>
<keyword evidence="10" id="KW-1185">Reference proteome</keyword>
<evidence type="ECO:0000313" key="9">
    <source>
        <dbReference type="EMBL" id="KAF9516984.1"/>
    </source>
</evidence>
<evidence type="ECO:0000256" key="2">
    <source>
        <dbReference type="ARBA" id="ARBA00022722"/>
    </source>
</evidence>
<evidence type="ECO:0000256" key="7">
    <source>
        <dbReference type="ARBA" id="ARBA00023180"/>
    </source>
</evidence>
<evidence type="ECO:0008006" key="11">
    <source>
        <dbReference type="Google" id="ProtNLM"/>
    </source>
</evidence>
<comment type="caution">
    <text evidence="9">The sequence shown here is derived from an EMBL/GenBank/DDBJ whole genome shotgun (WGS) entry which is preliminary data.</text>
</comment>
<evidence type="ECO:0000256" key="5">
    <source>
        <dbReference type="ARBA" id="ARBA00022801"/>
    </source>
</evidence>
<feature type="chain" id="PRO_5040254772" description="Nuclease Le1" evidence="8">
    <location>
        <begin position="20"/>
        <end position="298"/>
    </location>
</feature>
<dbReference type="GO" id="GO:0006308">
    <property type="term" value="P:DNA catabolic process"/>
    <property type="evidence" value="ECO:0007669"/>
    <property type="project" value="InterPro"/>
</dbReference>
<keyword evidence="3" id="KW-0479">Metal-binding</keyword>
<dbReference type="InterPro" id="IPR008947">
    <property type="entry name" value="PLipase_C/P1_nuclease_dom_sf"/>
</dbReference>
<gene>
    <name evidence="9" type="ORF">BS47DRAFT_1371553</name>
</gene>
<dbReference type="CDD" id="cd11010">
    <property type="entry name" value="S1-P1_nuclease"/>
    <property type="match status" value="1"/>
</dbReference>
<dbReference type="GO" id="GO:0016788">
    <property type="term" value="F:hydrolase activity, acting on ester bonds"/>
    <property type="evidence" value="ECO:0007669"/>
    <property type="project" value="InterPro"/>
</dbReference>
<dbReference type="GO" id="GO:0046872">
    <property type="term" value="F:metal ion binding"/>
    <property type="evidence" value="ECO:0007669"/>
    <property type="project" value="UniProtKB-KW"/>
</dbReference>
<evidence type="ECO:0000256" key="1">
    <source>
        <dbReference type="ARBA" id="ARBA00009547"/>
    </source>
</evidence>
<name>A0A9P6DZG3_9AGAM</name>
<dbReference type="PANTHER" id="PTHR33146">
    <property type="entry name" value="ENDONUCLEASE 4"/>
    <property type="match status" value="1"/>
</dbReference>
<keyword evidence="6" id="KW-1015">Disulfide bond</keyword>
<protein>
    <recommendedName>
        <fullName evidence="11">Nuclease Le1</fullName>
    </recommendedName>
</protein>
<dbReference type="Pfam" id="PF02265">
    <property type="entry name" value="S1-P1_nuclease"/>
    <property type="match status" value="1"/>
</dbReference>
<organism evidence="9 10">
    <name type="scientific">Hydnum rufescens UP504</name>
    <dbReference type="NCBI Taxonomy" id="1448309"/>
    <lineage>
        <taxon>Eukaryota</taxon>
        <taxon>Fungi</taxon>
        <taxon>Dikarya</taxon>
        <taxon>Basidiomycota</taxon>
        <taxon>Agaricomycotina</taxon>
        <taxon>Agaricomycetes</taxon>
        <taxon>Cantharellales</taxon>
        <taxon>Hydnaceae</taxon>
        <taxon>Hydnum</taxon>
    </lineage>
</organism>
<proteinExistence type="inferred from homology"/>
<dbReference type="GO" id="GO:0004519">
    <property type="term" value="F:endonuclease activity"/>
    <property type="evidence" value="ECO:0007669"/>
    <property type="project" value="UniProtKB-KW"/>
</dbReference>
<dbReference type="EMBL" id="MU128935">
    <property type="protein sequence ID" value="KAF9516984.1"/>
    <property type="molecule type" value="Genomic_DNA"/>
</dbReference>
<dbReference type="GO" id="GO:0003676">
    <property type="term" value="F:nucleic acid binding"/>
    <property type="evidence" value="ECO:0007669"/>
    <property type="project" value="InterPro"/>
</dbReference>
<evidence type="ECO:0000256" key="8">
    <source>
        <dbReference type="SAM" id="SignalP"/>
    </source>
</evidence>
<keyword evidence="7" id="KW-0325">Glycoprotein</keyword>
<evidence type="ECO:0000256" key="4">
    <source>
        <dbReference type="ARBA" id="ARBA00022759"/>
    </source>
</evidence>
<keyword evidence="5" id="KW-0378">Hydrolase</keyword>
<dbReference type="OrthoDB" id="441446at2759"/>
<dbReference type="Gene3D" id="1.10.575.10">
    <property type="entry name" value="P1 Nuclease"/>
    <property type="match status" value="1"/>
</dbReference>
<dbReference type="Proteomes" id="UP000886523">
    <property type="component" value="Unassembled WGS sequence"/>
</dbReference>
<dbReference type="AlphaFoldDB" id="A0A9P6DZG3"/>
<comment type="similarity">
    <text evidence="1">Belongs to the nuclease type I family.</text>
</comment>
<feature type="signal peptide" evidence="8">
    <location>
        <begin position="1"/>
        <end position="19"/>
    </location>
</feature>
<reference evidence="9" key="1">
    <citation type="journal article" date="2020" name="Nat. Commun.">
        <title>Large-scale genome sequencing of mycorrhizal fungi provides insights into the early evolution of symbiotic traits.</title>
        <authorList>
            <person name="Miyauchi S."/>
            <person name="Kiss E."/>
            <person name="Kuo A."/>
            <person name="Drula E."/>
            <person name="Kohler A."/>
            <person name="Sanchez-Garcia M."/>
            <person name="Morin E."/>
            <person name="Andreopoulos B."/>
            <person name="Barry K.W."/>
            <person name="Bonito G."/>
            <person name="Buee M."/>
            <person name="Carver A."/>
            <person name="Chen C."/>
            <person name="Cichocki N."/>
            <person name="Clum A."/>
            <person name="Culley D."/>
            <person name="Crous P.W."/>
            <person name="Fauchery L."/>
            <person name="Girlanda M."/>
            <person name="Hayes R.D."/>
            <person name="Keri Z."/>
            <person name="LaButti K."/>
            <person name="Lipzen A."/>
            <person name="Lombard V."/>
            <person name="Magnuson J."/>
            <person name="Maillard F."/>
            <person name="Murat C."/>
            <person name="Nolan M."/>
            <person name="Ohm R.A."/>
            <person name="Pangilinan J."/>
            <person name="Pereira M.F."/>
            <person name="Perotto S."/>
            <person name="Peter M."/>
            <person name="Pfister S."/>
            <person name="Riley R."/>
            <person name="Sitrit Y."/>
            <person name="Stielow J.B."/>
            <person name="Szollosi G."/>
            <person name="Zifcakova L."/>
            <person name="Stursova M."/>
            <person name="Spatafora J.W."/>
            <person name="Tedersoo L."/>
            <person name="Vaario L.M."/>
            <person name="Yamada A."/>
            <person name="Yan M."/>
            <person name="Wang P."/>
            <person name="Xu J."/>
            <person name="Bruns T."/>
            <person name="Baldrian P."/>
            <person name="Vilgalys R."/>
            <person name="Dunand C."/>
            <person name="Henrissat B."/>
            <person name="Grigoriev I.V."/>
            <person name="Hibbett D."/>
            <person name="Nagy L.G."/>
            <person name="Martin F.M."/>
        </authorList>
    </citation>
    <scope>NUCLEOTIDE SEQUENCE</scope>
    <source>
        <strain evidence="9">UP504</strain>
    </source>
</reference>
<evidence type="ECO:0000313" key="10">
    <source>
        <dbReference type="Proteomes" id="UP000886523"/>
    </source>
</evidence>
<accession>A0A9P6DZG3</accession>